<sequence>MNKRKSFKEFAEEVIQARGHFDASNHYHLRDIVHKAIDYYQLKSFVQVEIIGNRRIETLHLASIVEENMLLRLAEITGNMDECSLEVIYDSCVVRKH</sequence>
<dbReference type="EMBL" id="JRJU01000008">
    <property type="protein sequence ID" value="KHF40614.1"/>
    <property type="molecule type" value="Genomic_DNA"/>
</dbReference>
<keyword evidence="2" id="KW-1185">Reference proteome</keyword>
<dbReference type="Pfam" id="PF19945">
    <property type="entry name" value="DUF6407"/>
    <property type="match status" value="1"/>
</dbReference>
<dbReference type="OrthoDB" id="2941692at2"/>
<proteinExistence type="predicted"/>
<dbReference type="InterPro" id="IPR045640">
    <property type="entry name" value="DUF6407"/>
</dbReference>
<evidence type="ECO:0000313" key="1">
    <source>
        <dbReference type="EMBL" id="KHF40614.1"/>
    </source>
</evidence>
<dbReference type="Proteomes" id="UP000030832">
    <property type="component" value="Unassembled WGS sequence"/>
</dbReference>
<gene>
    <name evidence="1" type="ORF">LQ50_08855</name>
</gene>
<organism evidence="1 2">
    <name type="scientific">Halalkalibacter okhensis</name>
    <dbReference type="NCBI Taxonomy" id="333138"/>
    <lineage>
        <taxon>Bacteria</taxon>
        <taxon>Bacillati</taxon>
        <taxon>Bacillota</taxon>
        <taxon>Bacilli</taxon>
        <taxon>Bacillales</taxon>
        <taxon>Bacillaceae</taxon>
        <taxon>Halalkalibacter</taxon>
    </lineage>
</organism>
<dbReference type="RefSeq" id="WP_034628032.1">
    <property type="nucleotide sequence ID" value="NZ_JRJU01000008.1"/>
</dbReference>
<reference evidence="1 2" key="1">
    <citation type="submission" date="2014-09" db="EMBL/GenBank/DDBJ databases">
        <title>Genome sequencing and annotation of Bacillus Okhensis strain Kh10-101T.</title>
        <authorList>
            <person name="Prakash J.S."/>
        </authorList>
    </citation>
    <scope>NUCLEOTIDE SEQUENCE [LARGE SCALE GENOMIC DNA]</scope>
    <source>
        <strain evidence="2">Kh10-101T</strain>
    </source>
</reference>
<dbReference type="AlphaFoldDB" id="A0A0B0IKL8"/>
<comment type="caution">
    <text evidence="1">The sequence shown here is derived from an EMBL/GenBank/DDBJ whole genome shotgun (WGS) entry which is preliminary data.</text>
</comment>
<name>A0A0B0IKL8_9BACI</name>
<protein>
    <submittedName>
        <fullName evidence="1">Uncharacterized protein</fullName>
    </submittedName>
</protein>
<accession>A0A0B0IKL8</accession>
<evidence type="ECO:0000313" key="2">
    <source>
        <dbReference type="Proteomes" id="UP000030832"/>
    </source>
</evidence>